<sequence length="321" mass="34809">MDGVAAHGDRGIHRPSAYTCGLHISYVQAKTTPKAICVQTSGSSALHQWQKTSVLSDHGPEYKQELPSLQYTSFVNFKVTDRLAPANNPVNHQNSAHPTARDAQHQDLHICDAPEGKALQGQVFEGFADSDLQGGRLHEGRRIPPQNHLVHQRGDNLGVTAHRPGDTRSPKPPWCLWQSWLPSLAGSVLRAPVRKDRRRPSLPERSMMLPLFHTCVHYHCPTDLQSQNFLHIAPPDSHMALSGGPLVANCKQQSGGVYAKTECTACCVQNQSAEIRPGSLAQADGPSGDQLSSRVTTNRAMLVALAAGDSDHRKCSASVSG</sequence>
<proteinExistence type="predicted"/>
<reference evidence="3" key="1">
    <citation type="journal article" date="2013" name="Nat. Genet.">
        <title>The duck genome and transcriptome provide insight into an avian influenza virus reservoir species.</title>
        <authorList>
            <person name="Huang Y."/>
            <person name="Li Y."/>
            <person name="Burt D.W."/>
            <person name="Chen H."/>
            <person name="Zhang Y."/>
            <person name="Qian W."/>
            <person name="Kim H."/>
            <person name="Gan S."/>
            <person name="Zhao Y."/>
            <person name="Li J."/>
            <person name="Yi K."/>
            <person name="Feng H."/>
            <person name="Zhu P."/>
            <person name="Li B."/>
            <person name="Liu Q."/>
            <person name="Fairley S."/>
            <person name="Magor K.E."/>
            <person name="Du Z."/>
            <person name="Hu X."/>
            <person name="Goodman L."/>
            <person name="Tafer H."/>
            <person name="Vignal A."/>
            <person name="Lee T."/>
            <person name="Kim K.W."/>
            <person name="Sheng Z."/>
            <person name="An Y."/>
            <person name="Searle S."/>
            <person name="Herrero J."/>
            <person name="Groenen M.A."/>
            <person name="Crooijmans R.P."/>
            <person name="Faraut T."/>
            <person name="Cai Q."/>
            <person name="Webster R.G."/>
            <person name="Aldridge J.R."/>
            <person name="Warren W.C."/>
            <person name="Bartschat S."/>
            <person name="Kehr S."/>
            <person name="Marz M."/>
            <person name="Stadler P.F."/>
            <person name="Smith J."/>
            <person name="Kraus R.H."/>
            <person name="Zhao Y."/>
            <person name="Ren L."/>
            <person name="Fei J."/>
            <person name="Morisson M."/>
            <person name="Kaiser P."/>
            <person name="Griffin D.K."/>
            <person name="Rao M."/>
            <person name="Pitel F."/>
            <person name="Wang J."/>
            <person name="Li N."/>
        </authorList>
    </citation>
    <scope>NUCLEOTIDE SEQUENCE [LARGE SCALE GENOMIC DNA]</scope>
</reference>
<evidence type="ECO:0000256" key="1">
    <source>
        <dbReference type="SAM" id="MobiDB-lite"/>
    </source>
</evidence>
<accession>R0LFM1</accession>
<evidence type="ECO:0000313" key="2">
    <source>
        <dbReference type="EMBL" id="EOB04429.1"/>
    </source>
</evidence>
<keyword evidence="3" id="KW-1185">Reference proteome</keyword>
<protein>
    <submittedName>
        <fullName evidence="2">Uncharacterized protein</fullName>
    </submittedName>
</protein>
<gene>
    <name evidence="2" type="ORF">Anapl_08179</name>
</gene>
<dbReference type="AlphaFoldDB" id="R0LFM1"/>
<name>R0LFM1_ANAPL</name>
<feature type="region of interest" description="Disordered" evidence="1">
    <location>
        <begin position="135"/>
        <end position="156"/>
    </location>
</feature>
<dbReference type="Proteomes" id="UP000296049">
    <property type="component" value="Unassembled WGS sequence"/>
</dbReference>
<organism evidence="2 3">
    <name type="scientific">Anas platyrhynchos</name>
    <name type="common">Mallard</name>
    <name type="synonym">Anas boschas</name>
    <dbReference type="NCBI Taxonomy" id="8839"/>
    <lineage>
        <taxon>Eukaryota</taxon>
        <taxon>Metazoa</taxon>
        <taxon>Chordata</taxon>
        <taxon>Craniata</taxon>
        <taxon>Vertebrata</taxon>
        <taxon>Euteleostomi</taxon>
        <taxon>Archelosauria</taxon>
        <taxon>Archosauria</taxon>
        <taxon>Dinosauria</taxon>
        <taxon>Saurischia</taxon>
        <taxon>Theropoda</taxon>
        <taxon>Coelurosauria</taxon>
        <taxon>Aves</taxon>
        <taxon>Neognathae</taxon>
        <taxon>Galloanserae</taxon>
        <taxon>Anseriformes</taxon>
        <taxon>Anatidae</taxon>
        <taxon>Anatinae</taxon>
        <taxon>Anas</taxon>
    </lineage>
</organism>
<evidence type="ECO:0000313" key="3">
    <source>
        <dbReference type="Proteomes" id="UP000296049"/>
    </source>
</evidence>
<dbReference type="EMBL" id="KB742791">
    <property type="protein sequence ID" value="EOB04429.1"/>
    <property type="molecule type" value="Genomic_DNA"/>
</dbReference>